<reference evidence="1" key="1">
    <citation type="submission" date="2018-11" db="EMBL/GenBank/DDBJ databases">
        <title>The sequence and de novo assembly of Larimichthys crocea genome using PacBio and Hi-C technologies.</title>
        <authorList>
            <person name="Xu P."/>
            <person name="Chen B."/>
            <person name="Zhou Z."/>
            <person name="Ke Q."/>
            <person name="Wu Y."/>
            <person name="Bai H."/>
            <person name="Pu F."/>
        </authorList>
    </citation>
    <scope>NUCLEOTIDE SEQUENCE</scope>
    <source>
        <tissue evidence="1">Muscle</tissue>
    </source>
</reference>
<name>A0ACD3QKS0_LARCR</name>
<gene>
    <name evidence="1" type="ORF">E3U43_011252</name>
</gene>
<dbReference type="EMBL" id="CM011691">
    <property type="protein sequence ID" value="TMS07159.1"/>
    <property type="molecule type" value="Genomic_DNA"/>
</dbReference>
<comment type="caution">
    <text evidence="1">The sequence shown here is derived from an EMBL/GenBank/DDBJ whole genome shotgun (WGS) entry which is preliminary data.</text>
</comment>
<dbReference type="Proteomes" id="UP000793456">
    <property type="component" value="Chromosome XVIII"/>
</dbReference>
<evidence type="ECO:0000313" key="2">
    <source>
        <dbReference type="Proteomes" id="UP000793456"/>
    </source>
</evidence>
<protein>
    <submittedName>
        <fullName evidence="1">Uncharacterized protein</fullName>
    </submittedName>
</protein>
<sequence length="333" mass="37643">MAAAAYSDLMCTQSNKDDAASHHSRITGTSLEEVDSKLNTPHIMLGDWSQDYLGHPGATSHSRHRRSRSRSGSRSRRGSHGRKRSRSHSRRRSRSRERDRSRRKGRDREREKEKERDKDKDKSKDKADRKGDGGNIKGRLEHLTPAEQAKVRMHMVLQAAAKTDEVLKAKLAKREEEARKKLEEEGTSVEEQVRRIKDIEAIESDSFVPQAFKSSRDDIKTEPAELKLELDRAHSPDVTLPMSIVYNDTDTLAHPSMPSFIRHSQQQFYSPFTINIVAAGDVLRRICDTFVYGQGQGRRAVAQQTDLTAAGEAHGKSCDLMDPRTPEGPILLL</sequence>
<accession>A0ACD3QKS0</accession>
<keyword evidence="2" id="KW-1185">Reference proteome</keyword>
<organism evidence="1 2">
    <name type="scientific">Larimichthys crocea</name>
    <name type="common">Large yellow croaker</name>
    <name type="synonym">Pseudosciaena crocea</name>
    <dbReference type="NCBI Taxonomy" id="215358"/>
    <lineage>
        <taxon>Eukaryota</taxon>
        <taxon>Metazoa</taxon>
        <taxon>Chordata</taxon>
        <taxon>Craniata</taxon>
        <taxon>Vertebrata</taxon>
        <taxon>Euteleostomi</taxon>
        <taxon>Actinopterygii</taxon>
        <taxon>Neopterygii</taxon>
        <taxon>Teleostei</taxon>
        <taxon>Neoteleostei</taxon>
        <taxon>Acanthomorphata</taxon>
        <taxon>Eupercaria</taxon>
        <taxon>Sciaenidae</taxon>
        <taxon>Larimichthys</taxon>
    </lineage>
</organism>
<proteinExistence type="predicted"/>
<evidence type="ECO:0000313" key="1">
    <source>
        <dbReference type="EMBL" id="TMS07159.1"/>
    </source>
</evidence>